<dbReference type="Proteomes" id="UP001458880">
    <property type="component" value="Unassembled WGS sequence"/>
</dbReference>
<comment type="caution">
    <text evidence="2">The sequence shown here is derived from an EMBL/GenBank/DDBJ whole genome shotgun (WGS) entry which is preliminary data.</text>
</comment>
<organism evidence="2 3">
    <name type="scientific">Popillia japonica</name>
    <name type="common">Japanese beetle</name>
    <dbReference type="NCBI Taxonomy" id="7064"/>
    <lineage>
        <taxon>Eukaryota</taxon>
        <taxon>Metazoa</taxon>
        <taxon>Ecdysozoa</taxon>
        <taxon>Arthropoda</taxon>
        <taxon>Hexapoda</taxon>
        <taxon>Insecta</taxon>
        <taxon>Pterygota</taxon>
        <taxon>Neoptera</taxon>
        <taxon>Endopterygota</taxon>
        <taxon>Coleoptera</taxon>
        <taxon>Polyphaga</taxon>
        <taxon>Scarabaeiformia</taxon>
        <taxon>Scarabaeidae</taxon>
        <taxon>Rutelinae</taxon>
        <taxon>Popillia</taxon>
    </lineage>
</organism>
<evidence type="ECO:0000313" key="3">
    <source>
        <dbReference type="Proteomes" id="UP001458880"/>
    </source>
</evidence>
<dbReference type="AlphaFoldDB" id="A0AAW1N3K0"/>
<dbReference type="GO" id="GO:0008168">
    <property type="term" value="F:methyltransferase activity"/>
    <property type="evidence" value="ECO:0007669"/>
    <property type="project" value="UniProtKB-KW"/>
</dbReference>
<feature type="domain" description="DUF5641" evidence="1">
    <location>
        <begin position="1"/>
        <end position="73"/>
    </location>
</feature>
<reference evidence="2 3" key="1">
    <citation type="journal article" date="2024" name="BMC Genomics">
        <title>De novo assembly and annotation of Popillia japonica's genome with initial clues to its potential as an invasive pest.</title>
        <authorList>
            <person name="Cucini C."/>
            <person name="Boschi S."/>
            <person name="Funari R."/>
            <person name="Cardaioli E."/>
            <person name="Iannotti N."/>
            <person name="Marturano G."/>
            <person name="Paoli F."/>
            <person name="Bruttini M."/>
            <person name="Carapelli A."/>
            <person name="Frati F."/>
            <person name="Nardi F."/>
        </authorList>
    </citation>
    <scope>NUCLEOTIDE SEQUENCE [LARGE SCALE GENOMIC DNA]</scope>
    <source>
        <strain evidence="2">DMR45628</strain>
    </source>
</reference>
<evidence type="ECO:0000259" key="1">
    <source>
        <dbReference type="Pfam" id="PF18701"/>
    </source>
</evidence>
<dbReference type="EMBL" id="JASPKY010000015">
    <property type="protein sequence ID" value="KAK9753060.1"/>
    <property type="molecule type" value="Genomic_DNA"/>
</dbReference>
<name>A0AAW1N3K0_POPJA</name>
<dbReference type="PANTHER" id="PTHR47331">
    <property type="entry name" value="PHD-TYPE DOMAIN-CONTAINING PROTEIN"/>
    <property type="match status" value="1"/>
</dbReference>
<keyword evidence="2" id="KW-0808">Transferase</keyword>
<gene>
    <name evidence="2" type="ORF">QE152_g3698</name>
</gene>
<proteinExistence type="predicted"/>
<keyword evidence="3" id="KW-1185">Reference proteome</keyword>
<protein>
    <submittedName>
        <fullName evidence="2">Methyltransferase (DUF5641)</fullName>
    </submittedName>
</protein>
<keyword evidence="2" id="KW-0489">Methyltransferase</keyword>
<accession>A0AAW1N3K0</accession>
<dbReference type="GO" id="GO:0032259">
    <property type="term" value="P:methylation"/>
    <property type="evidence" value="ECO:0007669"/>
    <property type="project" value="UniProtKB-KW"/>
</dbReference>
<evidence type="ECO:0000313" key="2">
    <source>
        <dbReference type="EMBL" id="KAK9753060.1"/>
    </source>
</evidence>
<dbReference type="Pfam" id="PF18701">
    <property type="entry name" value="DUF5641"/>
    <property type="match status" value="1"/>
</dbReference>
<dbReference type="InterPro" id="IPR040676">
    <property type="entry name" value="DUF5641"/>
</dbReference>
<sequence>MTQDIRKRWKKEYLSTLQQRSKWKKEHTNLEVGDLVLVTNQSTTDRWPLARVTEIQPGSDGLVRVATIKLQVIHFESRAFKVGRHVGSTHAPGVEATEHTQVTSDCL</sequence>